<organism evidence="3 4">
    <name type="scientific">Actinospica acidithermotolerans</name>
    <dbReference type="NCBI Taxonomy" id="2828514"/>
    <lineage>
        <taxon>Bacteria</taxon>
        <taxon>Bacillati</taxon>
        <taxon>Actinomycetota</taxon>
        <taxon>Actinomycetes</taxon>
        <taxon>Catenulisporales</taxon>
        <taxon>Actinospicaceae</taxon>
        <taxon>Actinospica</taxon>
    </lineage>
</organism>
<dbReference type="SUPFAM" id="SSF53697">
    <property type="entry name" value="SIS domain"/>
    <property type="match status" value="1"/>
</dbReference>
<comment type="caution">
    <text evidence="3">The sequence shown here is derived from an EMBL/GenBank/DDBJ whole genome shotgun (WGS) entry which is preliminary data.</text>
</comment>
<dbReference type="Pfam" id="PF01380">
    <property type="entry name" value="SIS"/>
    <property type="match status" value="1"/>
</dbReference>
<protein>
    <submittedName>
        <fullName evidence="3">SIS domain-containing protein</fullName>
    </submittedName>
</protein>
<dbReference type="Gene3D" id="3.40.50.10490">
    <property type="entry name" value="Glucose-6-phosphate isomerase like protein, domain 1"/>
    <property type="match status" value="2"/>
</dbReference>
<dbReference type="PANTHER" id="PTHR32502:SF3">
    <property type="entry name" value="D-GALACTOSAMINE-6-PHOSPHATE DEAMINASE AGAS-RELATED"/>
    <property type="match status" value="1"/>
</dbReference>
<dbReference type="PROSITE" id="PS51464">
    <property type="entry name" value="SIS"/>
    <property type="match status" value="2"/>
</dbReference>
<dbReference type="GO" id="GO:1901135">
    <property type="term" value="P:carbohydrate derivative metabolic process"/>
    <property type="evidence" value="ECO:0007669"/>
    <property type="project" value="InterPro"/>
</dbReference>
<gene>
    <name evidence="3" type="ORF">KDK95_02370</name>
</gene>
<feature type="domain" description="SIS" evidence="2">
    <location>
        <begin position="211"/>
        <end position="363"/>
    </location>
</feature>
<keyword evidence="4" id="KW-1185">Reference proteome</keyword>
<dbReference type="InterPro" id="IPR035466">
    <property type="entry name" value="GlmS/AgaS_SIS"/>
</dbReference>
<dbReference type="InterPro" id="IPR046348">
    <property type="entry name" value="SIS_dom_sf"/>
</dbReference>
<keyword evidence="1" id="KW-0677">Repeat</keyword>
<evidence type="ECO:0000313" key="3">
    <source>
        <dbReference type="EMBL" id="MBR7825135.1"/>
    </source>
</evidence>
<evidence type="ECO:0000256" key="1">
    <source>
        <dbReference type="ARBA" id="ARBA00022737"/>
    </source>
</evidence>
<name>A0A941IEE5_9ACTN</name>
<proteinExistence type="predicted"/>
<dbReference type="Proteomes" id="UP000676325">
    <property type="component" value="Unassembled WGS sequence"/>
</dbReference>
<evidence type="ECO:0000259" key="2">
    <source>
        <dbReference type="PROSITE" id="PS51464"/>
    </source>
</evidence>
<dbReference type="EMBL" id="JAGSOH010000003">
    <property type="protein sequence ID" value="MBR7825135.1"/>
    <property type="molecule type" value="Genomic_DNA"/>
</dbReference>
<dbReference type="GO" id="GO:0005886">
    <property type="term" value="C:plasma membrane"/>
    <property type="evidence" value="ECO:0007669"/>
    <property type="project" value="TreeGrafter"/>
</dbReference>
<dbReference type="GO" id="GO:0009401">
    <property type="term" value="P:phosphoenolpyruvate-dependent sugar phosphotransferase system"/>
    <property type="evidence" value="ECO:0007669"/>
    <property type="project" value="TreeGrafter"/>
</dbReference>
<dbReference type="AlphaFoldDB" id="A0A941IEE5"/>
<evidence type="ECO:0000313" key="4">
    <source>
        <dbReference type="Proteomes" id="UP000676325"/>
    </source>
</evidence>
<accession>A0A941IEE5</accession>
<dbReference type="PANTHER" id="PTHR32502">
    <property type="entry name" value="N-ACETYLGALACTOSAMINE PERMEASE II COMPONENT-RELATED"/>
    <property type="match status" value="1"/>
</dbReference>
<reference evidence="3" key="1">
    <citation type="submission" date="2021-04" db="EMBL/GenBank/DDBJ databases">
        <title>Genome based classification of Actinospica acidithermotolerans sp. nov., an actinobacterium isolated from an Indonesian hot spring.</title>
        <authorList>
            <person name="Kusuma A.B."/>
            <person name="Putra K.E."/>
            <person name="Nafisah S."/>
            <person name="Loh J."/>
            <person name="Nouioui I."/>
            <person name="Goodfellow M."/>
        </authorList>
    </citation>
    <scope>NUCLEOTIDE SEQUENCE</scope>
    <source>
        <strain evidence="3">MGRD01-02</strain>
    </source>
</reference>
<dbReference type="RefSeq" id="WP_212516293.1">
    <property type="nucleotide sequence ID" value="NZ_JAGSOH010000003.1"/>
</dbReference>
<sequence length="395" mass="41692">MSDAAALTADLSSTATYREIIQQPDVWRETARIVGAQRPTLDDFLAPLLRREDLRVVLTGAGTSAFIGQIAAPSLGARLGRRVEAVATTDLVSHPGAYLPQDVPTLLVSFARSGDSPESTAATELADRFLGEVSHLIITCNPEGALNRAHKARPGSFVLLMPERSHDDGFAMTSSFTSMLLAVLLAFRGDDDVSVDALAGAAEQLLAQRTRIAALADCVPQRLVYLGGGPLAGLAREAALKTLELTAGRVVAYHDSSLGFRHGPKAVLNAHSLAVVFRSADPYSGAYDEDIVEELRGTLGRSRVLTVSVGQAGGPQSASASADWTLAGLEALDDAYLAVVYIVFAQLFALYCSAALGLTPDNPFPRGDVNRVVKGVTIHPLIDAPAPDCAAERRP</sequence>
<dbReference type="InterPro" id="IPR001347">
    <property type="entry name" value="SIS_dom"/>
</dbReference>
<dbReference type="GO" id="GO:0097367">
    <property type="term" value="F:carbohydrate derivative binding"/>
    <property type="evidence" value="ECO:0007669"/>
    <property type="project" value="InterPro"/>
</dbReference>
<dbReference type="InterPro" id="IPR050303">
    <property type="entry name" value="GatZ_KbaZ_carbometab"/>
</dbReference>
<feature type="domain" description="SIS" evidence="2">
    <location>
        <begin position="45"/>
        <end position="196"/>
    </location>
</feature>
<dbReference type="CDD" id="cd05008">
    <property type="entry name" value="SIS_GlmS_GlmD_1"/>
    <property type="match status" value="1"/>
</dbReference>